<protein>
    <submittedName>
        <fullName evidence="2">Uncharacterized protein</fullName>
    </submittedName>
</protein>
<dbReference type="RefSeq" id="WP_179919315.1">
    <property type="nucleotide sequence ID" value="NZ_CP058909.1"/>
</dbReference>
<dbReference type="KEGG" id="hpel:HZS54_22420"/>
<keyword evidence="3" id="KW-1185">Reference proteome</keyword>
<evidence type="ECO:0000256" key="1">
    <source>
        <dbReference type="SAM" id="MobiDB-lite"/>
    </source>
</evidence>
<dbReference type="GeneID" id="56085407"/>
<organism evidence="2 3">
    <name type="scientific">Halosimplex pelagicum</name>
    <dbReference type="NCBI Taxonomy" id="869886"/>
    <lineage>
        <taxon>Archaea</taxon>
        <taxon>Methanobacteriati</taxon>
        <taxon>Methanobacteriota</taxon>
        <taxon>Stenosarchaea group</taxon>
        <taxon>Halobacteria</taxon>
        <taxon>Halobacteriales</taxon>
        <taxon>Haloarculaceae</taxon>
        <taxon>Halosimplex</taxon>
    </lineage>
</organism>
<feature type="region of interest" description="Disordered" evidence="1">
    <location>
        <begin position="57"/>
        <end position="79"/>
    </location>
</feature>
<accession>A0A7D5PDJ5</accession>
<dbReference type="AlphaFoldDB" id="A0A7D5PDJ5"/>
<dbReference type="EMBL" id="CP058909">
    <property type="protein sequence ID" value="QLH84222.1"/>
    <property type="molecule type" value="Genomic_DNA"/>
</dbReference>
<gene>
    <name evidence="2" type="ORF">HZS54_22420</name>
</gene>
<dbReference type="Proteomes" id="UP000509346">
    <property type="component" value="Chromosome"/>
</dbReference>
<sequence>MPSVLSLLTDPDEFFRRQGSDPSLKGPLVVILAVVAVDVVAAVLQSRFTSQLFEGVGAGAGSWRSSRRSRTCSSSPGRS</sequence>
<evidence type="ECO:0000313" key="3">
    <source>
        <dbReference type="Proteomes" id="UP000509346"/>
    </source>
</evidence>
<evidence type="ECO:0000313" key="2">
    <source>
        <dbReference type="EMBL" id="QLH84222.1"/>
    </source>
</evidence>
<proteinExistence type="predicted"/>
<reference evidence="2 3" key="1">
    <citation type="submission" date="2020-07" db="EMBL/GenBank/DDBJ databases">
        <title>Halosimplex litoreum sp. nov. and Halosimplex rubrum sp. nov., isolated from different salt environments.</title>
        <authorList>
            <person name="Cui H."/>
        </authorList>
    </citation>
    <scope>NUCLEOTIDE SEQUENCE [LARGE SCALE GENOMIC DNA]</scope>
    <source>
        <strain evidence="2 3">R2</strain>
    </source>
</reference>
<name>A0A7D5PDJ5_9EURY</name>